<organism evidence="1 2">
    <name type="scientific">Hericium alpestre</name>
    <dbReference type="NCBI Taxonomy" id="135208"/>
    <lineage>
        <taxon>Eukaryota</taxon>
        <taxon>Fungi</taxon>
        <taxon>Dikarya</taxon>
        <taxon>Basidiomycota</taxon>
        <taxon>Agaricomycotina</taxon>
        <taxon>Agaricomycetes</taxon>
        <taxon>Russulales</taxon>
        <taxon>Hericiaceae</taxon>
        <taxon>Hericium</taxon>
    </lineage>
</organism>
<name>A0A4Z0A1B2_9AGAM</name>
<protein>
    <submittedName>
        <fullName evidence="1">Uncharacterized protein</fullName>
    </submittedName>
</protein>
<dbReference type="AlphaFoldDB" id="A0A4Z0A1B2"/>
<evidence type="ECO:0000313" key="1">
    <source>
        <dbReference type="EMBL" id="TFY80852.1"/>
    </source>
</evidence>
<keyword evidence="2" id="KW-1185">Reference proteome</keyword>
<dbReference type="Proteomes" id="UP000298061">
    <property type="component" value="Unassembled WGS sequence"/>
</dbReference>
<sequence length="260" mass="29509">MNHSLVEGTHAPIAVRFLGDHYSHARAKFRETLGLLLASLNKAHIKVLHFQLDAKELSRSDWLNLFGAFTAVETVSVSGMAVCPFMDALDPRLPADAEHRRGPPGRRRRVLFPNLRCIKLHLVPFLTAAVDDDVLVSRRVETSVRNRRRVNTQLEEIELRDCRVTQGIVDNLRDAVPRVMWDGVSATLCSMGDYGPYSSNWMPDEEDMYDSDDGWAWDEHDEWNDDVLDPHVPAGFYGDLVAVTDPVDLPDPLELEFDQY</sequence>
<evidence type="ECO:0000313" key="2">
    <source>
        <dbReference type="Proteomes" id="UP000298061"/>
    </source>
</evidence>
<gene>
    <name evidence="1" type="ORF">EWM64_g3153</name>
</gene>
<dbReference type="EMBL" id="SFCI01000279">
    <property type="protein sequence ID" value="TFY80852.1"/>
    <property type="molecule type" value="Genomic_DNA"/>
</dbReference>
<proteinExistence type="predicted"/>
<comment type="caution">
    <text evidence="1">The sequence shown here is derived from an EMBL/GenBank/DDBJ whole genome shotgun (WGS) entry which is preliminary data.</text>
</comment>
<accession>A0A4Z0A1B2</accession>
<reference evidence="1 2" key="1">
    <citation type="submission" date="2019-02" db="EMBL/GenBank/DDBJ databases">
        <title>Genome sequencing of the rare red list fungi Hericium alpestre (H. flagellum).</title>
        <authorList>
            <person name="Buettner E."/>
            <person name="Kellner H."/>
        </authorList>
    </citation>
    <scope>NUCLEOTIDE SEQUENCE [LARGE SCALE GENOMIC DNA]</scope>
    <source>
        <strain evidence="1 2">DSM 108284</strain>
    </source>
</reference>